<proteinExistence type="predicted"/>
<reference evidence="2" key="1">
    <citation type="journal article" date="2022" name="bioRxiv">
        <title>Deciphering the potential niche of two novel black yeast fungi from a biological soil crust based on their genomes, phenotypes, and melanin regulation.</title>
        <authorList>
            <consortium name="DOE Joint Genome Institute"/>
            <person name="Carr E.C."/>
            <person name="Barton Q."/>
            <person name="Grambo S."/>
            <person name="Sullivan M."/>
            <person name="Renfro C.M."/>
            <person name="Kuo A."/>
            <person name="Pangilinan J."/>
            <person name="Lipzen A."/>
            <person name="Keymanesh K."/>
            <person name="Savage E."/>
            <person name="Barry K."/>
            <person name="Grigoriev I.V."/>
            <person name="Riekhof W.R."/>
            <person name="Harris S.S."/>
        </authorList>
    </citation>
    <scope>NUCLEOTIDE SEQUENCE</scope>
    <source>
        <strain evidence="2">JF 03-4F</strain>
    </source>
</reference>
<accession>A0AAN6ICX9</accession>
<sequence>MELDTQSPNALPLGVAWRPIKVQVTATREFTVRIHPNDPVKDIEYLVLSQVAEQGLQITGITEVEVSTEEKIITAGNEILSTTVKERAVLHMFNPDVSYPAWNRLRANQPNKIPLWKDDDEQQSAQPKTLQKTQGKGGKKQTLLTQYATPRQLSQATPQTSSGAGKLENFSSVGPNRGWNSTVLFKDGNGREDTYVKLSARQRKKRAMARGMNLTQDQMLNAGFARRAERQGIAKALEHRSRRRAKRVEKRLSAAAQRRWQGKSLTEEAKIDALNEALEKM</sequence>
<evidence type="ECO:0000313" key="3">
    <source>
        <dbReference type="Proteomes" id="UP001203852"/>
    </source>
</evidence>
<evidence type="ECO:0000256" key="1">
    <source>
        <dbReference type="SAM" id="MobiDB-lite"/>
    </source>
</evidence>
<feature type="region of interest" description="Disordered" evidence="1">
    <location>
        <begin position="114"/>
        <end position="173"/>
    </location>
</feature>
<dbReference type="Proteomes" id="UP001203852">
    <property type="component" value="Unassembled WGS sequence"/>
</dbReference>
<name>A0AAN6ICX9_9EURO</name>
<comment type="caution">
    <text evidence="2">The sequence shown here is derived from an EMBL/GenBank/DDBJ whole genome shotgun (WGS) entry which is preliminary data.</text>
</comment>
<feature type="compositionally biased region" description="Polar residues" evidence="1">
    <location>
        <begin position="147"/>
        <end position="173"/>
    </location>
</feature>
<dbReference type="EMBL" id="MU404354">
    <property type="protein sequence ID" value="KAI1613297.1"/>
    <property type="molecule type" value="Genomic_DNA"/>
</dbReference>
<evidence type="ECO:0000313" key="2">
    <source>
        <dbReference type="EMBL" id="KAI1613297.1"/>
    </source>
</evidence>
<dbReference type="AlphaFoldDB" id="A0AAN6ICX9"/>
<protein>
    <submittedName>
        <fullName evidence="2">Uncharacterized protein</fullName>
    </submittedName>
</protein>
<organism evidence="2 3">
    <name type="scientific">Exophiala viscosa</name>
    <dbReference type="NCBI Taxonomy" id="2486360"/>
    <lineage>
        <taxon>Eukaryota</taxon>
        <taxon>Fungi</taxon>
        <taxon>Dikarya</taxon>
        <taxon>Ascomycota</taxon>
        <taxon>Pezizomycotina</taxon>
        <taxon>Eurotiomycetes</taxon>
        <taxon>Chaetothyriomycetidae</taxon>
        <taxon>Chaetothyriales</taxon>
        <taxon>Herpotrichiellaceae</taxon>
        <taxon>Exophiala</taxon>
    </lineage>
</organism>
<gene>
    <name evidence="2" type="ORF">EDD36DRAFT_465427</name>
</gene>
<keyword evidence="3" id="KW-1185">Reference proteome</keyword>
<feature type="compositionally biased region" description="Low complexity" evidence="1">
    <location>
        <begin position="128"/>
        <end position="146"/>
    </location>
</feature>